<evidence type="ECO:0000313" key="2">
    <source>
        <dbReference type="EMBL" id="PST38070.1"/>
    </source>
</evidence>
<sequence length="647" mass="74165">MHLCVEAPGTFCHLAIYETGKKQGVRIPFSPEERVGDLWMMELAGDDFSGLEYTIETEQGELPDPCGRIYTGHERWGDLKAALRPMRCRFPEETYDWEMDQPLKHPYDETILYRLHVRGFTRHTSSGVGERGTFRALTEKIPYLKELGITAVELMMPNEFQEVMMEDGADGNPYATGAPTGRLNYWGYGEGYLFAPKASYTSGKEKEPEREFKDLVKEFHKNDIEVLVELYFTGKESAALAQETVRFWVYEYHVDGVHLSGFAPAELLASDPLLADTKLLAGSWDGVRVPKTAAASKLRERRWHLGEYNEGFLTDMRRVLKGDEDQVGRLIYQTRRNPDAYGVINYMAATNGFTMMDMVSCEQKHNEANGENNRDGNDYNYTWNCGIEGTTRKRKIVQMRKKQLRNAFLLLFLSQGTPMFLAGDEFGNSQNGNNNAYCQDNEISWLNWHQLETNRDIYEFVKYMIAFRKAHPVFHLPMEPKNIDYLVCGHPDVSYHGVKTWCPEFENFRRQLGILYCGEYGRRADGTSDDYFFVAYNMHWEPHEFDLPKLPKGMQWTLCINTDDADNNGICPPESLEAGQEPQEELRQYMVPPRSILVFRGFKPISGPASEKDGKKAGKVVKSVKRQNVRKEPAKEAETVVAAAREL</sequence>
<proteinExistence type="predicted"/>
<dbReference type="InterPro" id="IPR013780">
    <property type="entry name" value="Glyco_hydro_b"/>
</dbReference>
<feature type="compositionally biased region" description="Basic residues" evidence="1">
    <location>
        <begin position="617"/>
        <end position="626"/>
    </location>
</feature>
<dbReference type="SUPFAM" id="SSF51011">
    <property type="entry name" value="Glycosyl hydrolase domain"/>
    <property type="match status" value="1"/>
</dbReference>
<dbReference type="EMBL" id="PYLO01000002">
    <property type="protein sequence ID" value="PST38070.1"/>
    <property type="molecule type" value="Genomic_DNA"/>
</dbReference>
<name>A0A2T3FS24_9CLOT</name>
<dbReference type="InterPro" id="IPR017853">
    <property type="entry name" value="GH"/>
</dbReference>
<gene>
    <name evidence="2" type="ORF">C7U56_07740</name>
</gene>
<evidence type="ECO:0000313" key="3">
    <source>
        <dbReference type="Proteomes" id="UP000241048"/>
    </source>
</evidence>
<feature type="region of interest" description="Disordered" evidence="1">
    <location>
        <begin position="605"/>
        <end position="626"/>
    </location>
</feature>
<reference evidence="2 3" key="1">
    <citation type="submission" date="2018-03" db="EMBL/GenBank/DDBJ databases">
        <title>Lachnoclostridium SNUG30386 gen.nov., sp.nov., isolated from human faeces.</title>
        <authorList>
            <person name="Seo B."/>
            <person name="Jeon K."/>
            <person name="Ko G."/>
        </authorList>
    </citation>
    <scope>NUCLEOTIDE SEQUENCE [LARGE SCALE GENOMIC DNA]</scope>
    <source>
        <strain evidence="2 3">SNUG30386</strain>
    </source>
</reference>
<accession>A0A2T3FS24</accession>
<dbReference type="SUPFAM" id="SSF51445">
    <property type="entry name" value="(Trans)glycosidases"/>
    <property type="match status" value="1"/>
</dbReference>
<evidence type="ECO:0000256" key="1">
    <source>
        <dbReference type="SAM" id="MobiDB-lite"/>
    </source>
</evidence>
<dbReference type="Gene3D" id="3.20.20.80">
    <property type="entry name" value="Glycosidases"/>
    <property type="match status" value="2"/>
</dbReference>
<dbReference type="Gene3D" id="2.60.40.1180">
    <property type="entry name" value="Golgi alpha-mannosidase II"/>
    <property type="match status" value="1"/>
</dbReference>
<dbReference type="PANTHER" id="PTHR43002">
    <property type="entry name" value="GLYCOGEN DEBRANCHING ENZYME"/>
    <property type="match status" value="1"/>
</dbReference>
<protein>
    <submittedName>
        <fullName evidence="2">Alpha-amylase</fullName>
    </submittedName>
</protein>
<keyword evidence="3" id="KW-1185">Reference proteome</keyword>
<dbReference type="AlphaFoldDB" id="A0A2T3FS24"/>
<comment type="caution">
    <text evidence="2">The sequence shown here is derived from an EMBL/GenBank/DDBJ whole genome shotgun (WGS) entry which is preliminary data.</text>
</comment>
<dbReference type="Proteomes" id="UP000241048">
    <property type="component" value="Unassembled WGS sequence"/>
</dbReference>
<organism evidence="2 3">
    <name type="scientific">Clostridium fessum</name>
    <dbReference type="NCBI Taxonomy" id="2126740"/>
    <lineage>
        <taxon>Bacteria</taxon>
        <taxon>Bacillati</taxon>
        <taxon>Bacillota</taxon>
        <taxon>Clostridia</taxon>
        <taxon>Eubacteriales</taxon>
        <taxon>Clostridiaceae</taxon>
        <taxon>Clostridium</taxon>
    </lineage>
</organism>